<dbReference type="SUPFAM" id="SSF48179">
    <property type="entry name" value="6-phosphogluconate dehydrogenase C-terminal domain-like"/>
    <property type="match status" value="1"/>
</dbReference>
<organism evidence="10 11">
    <name type="scientific">Ignicoccus hospitalis (strain KIN4/I / DSM 18386 / JCM 14125)</name>
    <dbReference type="NCBI Taxonomy" id="453591"/>
    <lineage>
        <taxon>Archaea</taxon>
        <taxon>Thermoproteota</taxon>
        <taxon>Thermoprotei</taxon>
        <taxon>Desulfurococcales</taxon>
        <taxon>Desulfurococcaceae</taxon>
        <taxon>Ignicoccus</taxon>
    </lineage>
</organism>
<dbReference type="InterPro" id="IPR036220">
    <property type="entry name" value="UDP-Glc/GDP-Man_DH_C_sf"/>
</dbReference>
<comment type="catalytic activity">
    <reaction evidence="7">
        <text>UDP-N-acetyl-alpha-D-mannosamine + 2 NAD(+) + H2O = UDP-N-acetyl-alpha-D-mannosaminouronate + 2 NADH + 3 H(+)</text>
        <dbReference type="Rhea" id="RHEA:25780"/>
        <dbReference type="ChEBI" id="CHEBI:15377"/>
        <dbReference type="ChEBI" id="CHEBI:15378"/>
        <dbReference type="ChEBI" id="CHEBI:57540"/>
        <dbReference type="ChEBI" id="CHEBI:57945"/>
        <dbReference type="ChEBI" id="CHEBI:68623"/>
        <dbReference type="ChEBI" id="CHEBI:70731"/>
        <dbReference type="EC" id="1.1.1.336"/>
    </reaction>
</comment>
<gene>
    <name evidence="10" type="ordered locus">Igni_0622</name>
</gene>
<reference evidence="10 11" key="1">
    <citation type="journal article" date="2008" name="Genome Biol.">
        <title>A genomic analysis of the archaeal system Ignicoccus hospitalis-Nanoarchaeum equitans.</title>
        <authorList>
            <person name="Podar M."/>
            <person name="Anderson I."/>
            <person name="Makarova K.S."/>
            <person name="Elkins J.G."/>
            <person name="Ivanova N."/>
            <person name="Wall M.A."/>
            <person name="Lykidis A."/>
            <person name="Mavromatis K."/>
            <person name="Sun H."/>
            <person name="Hudson M.E."/>
            <person name="Chen W."/>
            <person name="Deciu C."/>
            <person name="Hutchison D."/>
            <person name="Eads J.R."/>
            <person name="Anderson A."/>
            <person name="Fernandes F."/>
            <person name="Szeto E."/>
            <person name="Lapidus A."/>
            <person name="Kyrpides N.C."/>
            <person name="Saier M.H.Jr."/>
            <person name="Richardson P.M."/>
            <person name="Rachel R."/>
            <person name="Huber H."/>
            <person name="Eisen J.A."/>
            <person name="Koonin E.V."/>
            <person name="Keller M."/>
            <person name="Stetter K.O."/>
        </authorList>
    </citation>
    <scope>NUCLEOTIDE SEQUENCE [LARGE SCALE GENOMIC DNA]</scope>
    <source>
        <strain evidence="11">KIN4/I / DSM 18386 / JCM 14125</strain>
    </source>
</reference>
<evidence type="ECO:0000259" key="9">
    <source>
        <dbReference type="SMART" id="SM00984"/>
    </source>
</evidence>
<evidence type="ECO:0000256" key="3">
    <source>
        <dbReference type="ARBA" id="ARBA00016796"/>
    </source>
</evidence>
<dbReference type="InterPro" id="IPR001732">
    <property type="entry name" value="UDP-Glc/GDP-Man_DH_N"/>
</dbReference>
<feature type="domain" description="UDP-glucose/GDP-mannose dehydrogenase C-terminal" evidence="9">
    <location>
        <begin position="307"/>
        <end position="401"/>
    </location>
</feature>
<dbReference type="InterPro" id="IPR028359">
    <property type="entry name" value="UDP_ManNAc/GlcNAc_DH"/>
</dbReference>
<dbReference type="OrthoDB" id="372050at2157"/>
<dbReference type="Pfam" id="PF03721">
    <property type="entry name" value="UDPG_MGDP_dh_N"/>
    <property type="match status" value="1"/>
</dbReference>
<dbReference type="SUPFAM" id="SSF51735">
    <property type="entry name" value="NAD(P)-binding Rossmann-fold domains"/>
    <property type="match status" value="1"/>
</dbReference>
<dbReference type="Pfam" id="PF03720">
    <property type="entry name" value="UDPG_MGDP_dh_C"/>
    <property type="match status" value="1"/>
</dbReference>
<dbReference type="SMART" id="SM00984">
    <property type="entry name" value="UDPG_MGDP_dh_C"/>
    <property type="match status" value="1"/>
</dbReference>
<dbReference type="InterPro" id="IPR017476">
    <property type="entry name" value="UDP-Glc/GDP-Man"/>
</dbReference>
<dbReference type="GO" id="GO:0089714">
    <property type="term" value="F:UDP-N-acetyl-D-mannosamine dehydrogenase activity"/>
    <property type="evidence" value="ECO:0007669"/>
    <property type="project" value="UniProtKB-EC"/>
</dbReference>
<dbReference type="Pfam" id="PF00984">
    <property type="entry name" value="UDPG_MGDP_dh"/>
    <property type="match status" value="1"/>
</dbReference>
<evidence type="ECO:0000256" key="2">
    <source>
        <dbReference type="ARBA" id="ARBA00012935"/>
    </source>
</evidence>
<dbReference type="InterPro" id="IPR014027">
    <property type="entry name" value="UDP-Glc/GDP-Man_DH_C"/>
</dbReference>
<dbReference type="HOGENOM" id="CLU_023810_3_2_2"/>
<dbReference type="PIRSF" id="PIRSF500136">
    <property type="entry name" value="UDP_ManNAc_DH"/>
    <property type="match status" value="1"/>
</dbReference>
<dbReference type="STRING" id="453591.Igni_0622"/>
<evidence type="ECO:0000313" key="10">
    <source>
        <dbReference type="EMBL" id="ABU81804.1"/>
    </source>
</evidence>
<evidence type="ECO:0000256" key="4">
    <source>
        <dbReference type="ARBA" id="ARBA00023002"/>
    </source>
</evidence>
<keyword evidence="5" id="KW-0520">NAD</keyword>
<evidence type="ECO:0000256" key="7">
    <source>
        <dbReference type="ARBA" id="ARBA00049130"/>
    </source>
</evidence>
<evidence type="ECO:0000256" key="8">
    <source>
        <dbReference type="PIRNR" id="PIRNR000124"/>
    </source>
</evidence>
<dbReference type="eggNOG" id="arCOG00252">
    <property type="taxonomic scope" value="Archaea"/>
</dbReference>
<evidence type="ECO:0000256" key="1">
    <source>
        <dbReference type="ARBA" id="ARBA00006601"/>
    </source>
</evidence>
<proteinExistence type="inferred from homology"/>
<dbReference type="GeneID" id="5563041"/>
<dbReference type="SUPFAM" id="SSF52413">
    <property type="entry name" value="UDP-glucose/GDP-mannose dehydrogenase C-terminal domain"/>
    <property type="match status" value="1"/>
</dbReference>
<dbReference type="PhylomeDB" id="A8AA52"/>
<dbReference type="PANTHER" id="PTHR43491:SF2">
    <property type="entry name" value="UDP-N-ACETYL-D-MANNOSAMINE DEHYDROGENASE"/>
    <property type="match status" value="1"/>
</dbReference>
<dbReference type="EMBL" id="CP000816">
    <property type="protein sequence ID" value="ABU81804.1"/>
    <property type="molecule type" value="Genomic_DNA"/>
</dbReference>
<dbReference type="Proteomes" id="UP000000262">
    <property type="component" value="Chromosome"/>
</dbReference>
<dbReference type="PIRSF" id="PIRSF000124">
    <property type="entry name" value="UDPglc_GDPman_dh"/>
    <property type="match status" value="1"/>
</dbReference>
<dbReference type="GO" id="GO:0016628">
    <property type="term" value="F:oxidoreductase activity, acting on the CH-CH group of donors, NAD or NADP as acceptor"/>
    <property type="evidence" value="ECO:0007669"/>
    <property type="project" value="InterPro"/>
</dbReference>
<evidence type="ECO:0000256" key="5">
    <source>
        <dbReference type="ARBA" id="ARBA00023027"/>
    </source>
</evidence>
<sequence>MRIAVVGLGYVGLPLATALASKGFEVVGIDIDEKKVEKVNKGVAPIEEPKLPEMLKEVVSKGLLRATTNYDVIGETDAAIIAVPTPVKGGKADLSYLESALREIGKRMKEGYLVVIESTIPPGTTQGLAKRVLEEASGLKHGEFYLAHAPERLAPGKAMEELFKVPKLVGGLTEEDAKRAASIYSKLTEGGVIITSAINAEMSKLAENTFRDLNIAFANALALLAEKLGADVWEVIKLANTHPRVNIHLPGPGVGGPCLTKDPYMLAEPMEDTSKNLIITARKINERMPHHFAELVKNMVKRGEKVALLGLAYKGGVDDIRESPTLKIYDLLKDDYEVAVHDPYVKEAPIPFTNDLLSAVRGASLIAVVTDHPDYKEIDWGEVAKVVKEKKVLDGRNVVPKEEVLKFGFVYKALGVGT</sequence>
<dbReference type="KEGG" id="iho:Igni_0622"/>
<dbReference type="Gene3D" id="3.40.50.720">
    <property type="entry name" value="NAD(P)-binding Rossmann-like Domain"/>
    <property type="match status" value="2"/>
</dbReference>
<dbReference type="GO" id="GO:0051287">
    <property type="term" value="F:NAD binding"/>
    <property type="evidence" value="ECO:0007669"/>
    <property type="project" value="InterPro"/>
</dbReference>
<comment type="similarity">
    <text evidence="1 8">Belongs to the UDP-glucose/GDP-mannose dehydrogenase family.</text>
</comment>
<keyword evidence="11" id="KW-1185">Reference proteome</keyword>
<dbReference type="InterPro" id="IPR008927">
    <property type="entry name" value="6-PGluconate_DH-like_C_sf"/>
</dbReference>
<dbReference type="RefSeq" id="WP_011998656.1">
    <property type="nucleotide sequence ID" value="NC_009776.1"/>
</dbReference>
<evidence type="ECO:0000256" key="6">
    <source>
        <dbReference type="ARBA" id="ARBA00030172"/>
    </source>
</evidence>
<dbReference type="AlphaFoldDB" id="A8AA52"/>
<keyword evidence="4 10" id="KW-0560">Oxidoreductase</keyword>
<dbReference type="InterPro" id="IPR036291">
    <property type="entry name" value="NAD(P)-bd_dom_sf"/>
</dbReference>
<protein>
    <recommendedName>
        <fullName evidence="3">UDP-N-acetyl-D-mannosamine dehydrogenase</fullName>
        <ecNumber evidence="2">1.1.1.336</ecNumber>
    </recommendedName>
    <alternativeName>
        <fullName evidence="6">UDP-ManNAc 6-dehydrogenase</fullName>
    </alternativeName>
</protein>
<evidence type="ECO:0000313" key="11">
    <source>
        <dbReference type="Proteomes" id="UP000000262"/>
    </source>
</evidence>
<name>A8AA52_IGNH4</name>
<dbReference type="InterPro" id="IPR014026">
    <property type="entry name" value="UDP-Glc/GDP-Man_DH_dimer"/>
</dbReference>
<dbReference type="PANTHER" id="PTHR43491">
    <property type="entry name" value="UDP-N-ACETYL-D-MANNOSAMINE DEHYDROGENASE"/>
    <property type="match status" value="1"/>
</dbReference>
<dbReference type="NCBIfam" id="TIGR03026">
    <property type="entry name" value="NDP-sugDHase"/>
    <property type="match status" value="1"/>
</dbReference>
<dbReference type="EC" id="1.1.1.336" evidence="2"/>
<accession>A8AA52</accession>
<dbReference type="GO" id="GO:0000271">
    <property type="term" value="P:polysaccharide biosynthetic process"/>
    <property type="evidence" value="ECO:0007669"/>
    <property type="project" value="InterPro"/>
</dbReference>